<dbReference type="PANTHER" id="PTHR43178:SF5">
    <property type="entry name" value="LIPOAMIDE ACYLTRANSFERASE COMPONENT OF BRANCHED-CHAIN ALPHA-KETO ACID DEHYDROGENASE COMPLEX, MITOCHONDRIAL"/>
    <property type="match status" value="1"/>
</dbReference>
<dbReference type="Pfam" id="PF00364">
    <property type="entry name" value="Biotin_lipoyl"/>
    <property type="match status" value="1"/>
</dbReference>
<comment type="caution">
    <text evidence="10">The sequence shown here is derived from an EMBL/GenBank/DDBJ whole genome shotgun (WGS) entry which is preliminary data.</text>
</comment>
<evidence type="ECO:0000259" key="9">
    <source>
        <dbReference type="PROSITE" id="PS51826"/>
    </source>
</evidence>
<dbReference type="PROSITE" id="PS00189">
    <property type="entry name" value="LIPOYL"/>
    <property type="match status" value="1"/>
</dbReference>
<dbReference type="RefSeq" id="WP_194700939.1">
    <property type="nucleotide sequence ID" value="NZ_JADKNH010000003.1"/>
</dbReference>
<accession>A0ABR9ZQH4</accession>
<evidence type="ECO:0000256" key="5">
    <source>
        <dbReference type="ARBA" id="ARBA00023315"/>
    </source>
</evidence>
<keyword evidence="4 6" id="KW-0450">Lipoyl</keyword>
<dbReference type="Proteomes" id="UP000614200">
    <property type="component" value="Unassembled WGS sequence"/>
</dbReference>
<protein>
    <recommendedName>
        <fullName evidence="6">Dihydrolipoamide acetyltransferase component of pyruvate dehydrogenase complex</fullName>
        <ecNumber evidence="6">2.3.1.-</ecNumber>
    </recommendedName>
</protein>
<sequence length="461" mass="49802">MFHVKFADIGEGIHEGVLLKILVQENQKVKEGEDLFTLETDKVNAEIPSPTEGTVKSIRFKVGDKVNVGDVIIIIDDGKEGVRSNMEGGEFIQEESEASPEAPPEAPPKAPPEMKPVVEAGGASVVGQIEVSSDLIASSGEGRMQEVTQNQSAKKILATPVARKMAKDLGVDIQTVIGTGPQGRVMKADIKAAADHLETSAANNLKTSIPDHVSTHTIQTPSAPIQVDEDRVQRVPMTMLRKTIAQNMTLSKYTIPHTLVMDEADVSDLVTFKSETKALALTQEIKLTYLAFFIKAVVLGLKKYPYLNASLDSERDEILLRKDFNIGIAVDTPDGLLVPVIKNADHMSLFEIAKKIEELTQKAREKTIALGDLSGGTFTITNYGAVGASFGAPIIKYPEAGILGVGAIVKKPVVVEDEIVVRSILPLSLSFDHRIIDGANAGRFLAYVKELLSNPKLLILL</sequence>
<evidence type="ECO:0000313" key="11">
    <source>
        <dbReference type="Proteomes" id="UP000614200"/>
    </source>
</evidence>
<dbReference type="InterPro" id="IPR004167">
    <property type="entry name" value="PSBD"/>
</dbReference>
<dbReference type="Gene3D" id="3.30.559.10">
    <property type="entry name" value="Chloramphenicol acetyltransferase-like domain"/>
    <property type="match status" value="1"/>
</dbReference>
<feature type="compositionally biased region" description="Pro residues" evidence="7">
    <location>
        <begin position="101"/>
        <end position="112"/>
    </location>
</feature>
<name>A0ABR9ZQH4_9FIRM</name>
<dbReference type="Pfam" id="PF00198">
    <property type="entry name" value="2-oxoacid_dh"/>
    <property type="match status" value="1"/>
</dbReference>
<dbReference type="SUPFAM" id="SSF47005">
    <property type="entry name" value="Peripheral subunit-binding domain of 2-oxo acid dehydrogenase complex"/>
    <property type="match status" value="1"/>
</dbReference>
<dbReference type="Gene3D" id="4.10.320.10">
    <property type="entry name" value="E3-binding domain"/>
    <property type="match status" value="1"/>
</dbReference>
<evidence type="ECO:0000256" key="3">
    <source>
        <dbReference type="ARBA" id="ARBA00022679"/>
    </source>
</evidence>
<dbReference type="CDD" id="cd06849">
    <property type="entry name" value="lipoyl_domain"/>
    <property type="match status" value="1"/>
</dbReference>
<dbReference type="SUPFAM" id="SSF52777">
    <property type="entry name" value="CoA-dependent acyltransferases"/>
    <property type="match status" value="1"/>
</dbReference>
<feature type="region of interest" description="Disordered" evidence="7">
    <location>
        <begin position="92"/>
        <end position="112"/>
    </location>
</feature>
<keyword evidence="5 6" id="KW-0012">Acyltransferase</keyword>
<comment type="similarity">
    <text evidence="2 6">Belongs to the 2-oxoacid dehydrogenase family.</text>
</comment>
<dbReference type="SUPFAM" id="SSF51230">
    <property type="entry name" value="Single hybrid motif"/>
    <property type="match status" value="1"/>
</dbReference>
<dbReference type="PANTHER" id="PTHR43178">
    <property type="entry name" value="DIHYDROLIPOAMIDE ACETYLTRANSFERASE COMPONENT OF PYRUVATE DEHYDROGENASE COMPLEX"/>
    <property type="match status" value="1"/>
</dbReference>
<dbReference type="InterPro" id="IPR011053">
    <property type="entry name" value="Single_hybrid_motif"/>
</dbReference>
<feature type="domain" description="Lipoyl-binding" evidence="8">
    <location>
        <begin position="1"/>
        <end position="76"/>
    </location>
</feature>
<keyword evidence="11" id="KW-1185">Reference proteome</keyword>
<dbReference type="EC" id="2.3.1.-" evidence="6"/>
<dbReference type="InterPro" id="IPR003016">
    <property type="entry name" value="2-oxoA_DH_lipoyl-BS"/>
</dbReference>
<evidence type="ECO:0000313" key="10">
    <source>
        <dbReference type="EMBL" id="MBF4692699.1"/>
    </source>
</evidence>
<evidence type="ECO:0000256" key="7">
    <source>
        <dbReference type="SAM" id="MobiDB-lite"/>
    </source>
</evidence>
<organism evidence="10 11">
    <name type="scientific">Fusibacter ferrireducens</name>
    <dbReference type="NCBI Taxonomy" id="2785058"/>
    <lineage>
        <taxon>Bacteria</taxon>
        <taxon>Bacillati</taxon>
        <taxon>Bacillota</taxon>
        <taxon>Clostridia</taxon>
        <taxon>Eubacteriales</taxon>
        <taxon>Eubacteriales Family XII. Incertae Sedis</taxon>
        <taxon>Fusibacter</taxon>
    </lineage>
</organism>
<dbReference type="EMBL" id="JADKNH010000003">
    <property type="protein sequence ID" value="MBF4692699.1"/>
    <property type="molecule type" value="Genomic_DNA"/>
</dbReference>
<gene>
    <name evidence="10" type="ORF">ISU02_06195</name>
</gene>
<keyword evidence="3 6" id="KW-0808">Transferase</keyword>
<dbReference type="InterPro" id="IPR023213">
    <property type="entry name" value="CAT-like_dom_sf"/>
</dbReference>
<dbReference type="PROSITE" id="PS50968">
    <property type="entry name" value="BIOTINYL_LIPOYL"/>
    <property type="match status" value="1"/>
</dbReference>
<evidence type="ECO:0000259" key="8">
    <source>
        <dbReference type="PROSITE" id="PS50968"/>
    </source>
</evidence>
<feature type="domain" description="Peripheral subunit-binding (PSBD)" evidence="9">
    <location>
        <begin position="157"/>
        <end position="194"/>
    </location>
</feature>
<evidence type="ECO:0000256" key="2">
    <source>
        <dbReference type="ARBA" id="ARBA00007317"/>
    </source>
</evidence>
<dbReference type="PROSITE" id="PS51826">
    <property type="entry name" value="PSBD"/>
    <property type="match status" value="1"/>
</dbReference>
<dbReference type="InterPro" id="IPR001078">
    <property type="entry name" value="2-oxoacid_DH_actylTfrase"/>
</dbReference>
<reference evidence="10 11" key="1">
    <citation type="submission" date="2020-11" db="EMBL/GenBank/DDBJ databases">
        <title>Fusibacter basophilias sp. nov.</title>
        <authorList>
            <person name="Qiu D."/>
        </authorList>
    </citation>
    <scope>NUCLEOTIDE SEQUENCE [LARGE SCALE GENOMIC DNA]</scope>
    <source>
        <strain evidence="10 11">Q10-2</strain>
    </source>
</reference>
<proteinExistence type="inferred from homology"/>
<evidence type="ECO:0000256" key="1">
    <source>
        <dbReference type="ARBA" id="ARBA00001938"/>
    </source>
</evidence>
<dbReference type="InterPro" id="IPR000089">
    <property type="entry name" value="Biotin_lipoyl"/>
</dbReference>
<dbReference type="Gene3D" id="2.40.50.100">
    <property type="match status" value="1"/>
</dbReference>
<dbReference type="Pfam" id="PF02817">
    <property type="entry name" value="E3_binding"/>
    <property type="match status" value="1"/>
</dbReference>
<evidence type="ECO:0000256" key="6">
    <source>
        <dbReference type="RuleBase" id="RU003423"/>
    </source>
</evidence>
<evidence type="ECO:0000256" key="4">
    <source>
        <dbReference type="ARBA" id="ARBA00022823"/>
    </source>
</evidence>
<dbReference type="InterPro" id="IPR036625">
    <property type="entry name" value="E3-bd_dom_sf"/>
</dbReference>
<dbReference type="InterPro" id="IPR050743">
    <property type="entry name" value="2-oxoacid_DH_E2_comp"/>
</dbReference>
<comment type="cofactor">
    <cofactor evidence="1 6">
        <name>(R)-lipoate</name>
        <dbReference type="ChEBI" id="CHEBI:83088"/>
    </cofactor>
</comment>